<proteinExistence type="predicted"/>
<organism evidence="3 4">
    <name type="scientific">Streptomyces cheonanensis</name>
    <dbReference type="NCBI Taxonomy" id="312720"/>
    <lineage>
        <taxon>Bacteria</taxon>
        <taxon>Bacillati</taxon>
        <taxon>Actinomycetota</taxon>
        <taxon>Actinomycetes</taxon>
        <taxon>Kitasatosporales</taxon>
        <taxon>Streptomycetaceae</taxon>
        <taxon>Streptomyces</taxon>
    </lineage>
</organism>
<sequence length="281" mass="30790">MPETRSRVTGTSCEPGPVSDHEEVPLSGGNVSAGVVRVGDTVRRPAGFWTPAVHALLDHLHGAGFTAAPRPLGLDERGREVLSFAPGEAVWPHRFALLDPPGSLARIGRLIRAFHDAVAGFVPPPGARWNTLIPDPGHEIIAHHDLAPWNLVAEDGPAGRWTFIDWDNAAPGSRLWDLAYAAHGFLPLSAHPHWRRTDPHAAARLRTLVDAYGLDEDGRRALVPLLARRTRSMHTFLRERHAAGEQPWATLWDKGHGASWHADAAYTEEREELWRAALLAG</sequence>
<dbReference type="InterPro" id="IPR011009">
    <property type="entry name" value="Kinase-like_dom_sf"/>
</dbReference>
<accession>A0ABP5GHX3</accession>
<dbReference type="Gene3D" id="3.90.1200.10">
    <property type="match status" value="1"/>
</dbReference>
<feature type="domain" description="Aminoglycoside phosphotransferase" evidence="2">
    <location>
        <begin position="133"/>
        <end position="213"/>
    </location>
</feature>
<evidence type="ECO:0000256" key="1">
    <source>
        <dbReference type="SAM" id="MobiDB-lite"/>
    </source>
</evidence>
<dbReference type="SUPFAM" id="SSF56112">
    <property type="entry name" value="Protein kinase-like (PK-like)"/>
    <property type="match status" value="1"/>
</dbReference>
<dbReference type="Proteomes" id="UP001403094">
    <property type="component" value="Unassembled WGS sequence"/>
</dbReference>
<keyword evidence="4" id="KW-1185">Reference proteome</keyword>
<dbReference type="EMBL" id="BAAANQ010000002">
    <property type="protein sequence ID" value="GAA2046859.1"/>
    <property type="molecule type" value="Genomic_DNA"/>
</dbReference>
<comment type="caution">
    <text evidence="3">The sequence shown here is derived from an EMBL/GenBank/DDBJ whole genome shotgun (WGS) entry which is preliminary data.</text>
</comment>
<reference evidence="4" key="1">
    <citation type="journal article" date="2019" name="Int. J. Syst. Evol. Microbiol.">
        <title>The Global Catalogue of Microorganisms (GCM) 10K type strain sequencing project: providing services to taxonomists for standard genome sequencing and annotation.</title>
        <authorList>
            <consortium name="The Broad Institute Genomics Platform"/>
            <consortium name="The Broad Institute Genome Sequencing Center for Infectious Disease"/>
            <person name="Wu L."/>
            <person name="Ma J."/>
        </authorList>
    </citation>
    <scope>NUCLEOTIDE SEQUENCE [LARGE SCALE GENOMIC DNA]</scope>
    <source>
        <strain evidence="4">JCM 14549</strain>
    </source>
</reference>
<evidence type="ECO:0000313" key="3">
    <source>
        <dbReference type="EMBL" id="GAA2046859.1"/>
    </source>
</evidence>
<dbReference type="Pfam" id="PF01636">
    <property type="entry name" value="APH"/>
    <property type="match status" value="1"/>
</dbReference>
<evidence type="ECO:0000313" key="4">
    <source>
        <dbReference type="Proteomes" id="UP001403094"/>
    </source>
</evidence>
<name>A0ABP5GHX3_9ACTN</name>
<dbReference type="InterPro" id="IPR002575">
    <property type="entry name" value="Aminoglycoside_PTrfase"/>
</dbReference>
<feature type="region of interest" description="Disordered" evidence="1">
    <location>
        <begin position="1"/>
        <end position="29"/>
    </location>
</feature>
<gene>
    <name evidence="3" type="ORF">GCM10009757_15070</name>
</gene>
<evidence type="ECO:0000259" key="2">
    <source>
        <dbReference type="Pfam" id="PF01636"/>
    </source>
</evidence>
<protein>
    <submittedName>
        <fullName evidence="3">Aminoglycoside phosphotransferase family protein</fullName>
    </submittedName>
</protein>